<evidence type="ECO:0000256" key="4">
    <source>
        <dbReference type="ARBA" id="ARBA00022884"/>
    </source>
</evidence>
<dbReference type="PANTHER" id="PTHR22648">
    <property type="entry name" value="TRANSCRIPTION TERMINATION FACTOR NUSA"/>
    <property type="match status" value="1"/>
</dbReference>
<keyword evidence="1 7" id="KW-0806">Transcription termination</keyword>
<dbReference type="PANTHER" id="PTHR22648:SF0">
    <property type="entry name" value="TRANSCRIPTION TERMINATION_ANTITERMINATION PROTEIN NUSA"/>
    <property type="match status" value="1"/>
</dbReference>
<dbReference type="GO" id="GO:0005829">
    <property type="term" value="C:cytosol"/>
    <property type="evidence" value="ECO:0007669"/>
    <property type="project" value="TreeGrafter"/>
</dbReference>
<feature type="domain" description="K Homology" evidence="9">
    <location>
        <begin position="307"/>
        <end position="381"/>
    </location>
</feature>
<keyword evidence="4 7" id="KW-0694">RNA-binding</keyword>
<keyword evidence="5 7" id="KW-0805">Transcription regulation</keyword>
<dbReference type="SMART" id="SM00316">
    <property type="entry name" value="S1"/>
    <property type="match status" value="1"/>
</dbReference>
<evidence type="ECO:0000256" key="1">
    <source>
        <dbReference type="ARBA" id="ARBA00022472"/>
    </source>
</evidence>
<comment type="subcellular location">
    <subcellularLocation>
        <location evidence="7">Cytoplasm</location>
    </subcellularLocation>
</comment>
<evidence type="ECO:0000313" key="11">
    <source>
        <dbReference type="Proteomes" id="UP000236655"/>
    </source>
</evidence>
<dbReference type="PROSITE" id="PS50084">
    <property type="entry name" value="KH_TYPE_1"/>
    <property type="match status" value="1"/>
</dbReference>
<dbReference type="InterPro" id="IPR013735">
    <property type="entry name" value="TF_NusA_N"/>
</dbReference>
<organism evidence="10 11">
    <name type="scientific">Aquella oligotrophica</name>
    <dbReference type="NCBI Taxonomy" id="2067065"/>
    <lineage>
        <taxon>Bacteria</taxon>
        <taxon>Pseudomonadati</taxon>
        <taxon>Pseudomonadota</taxon>
        <taxon>Betaproteobacteria</taxon>
        <taxon>Neisseriales</taxon>
        <taxon>Neisseriaceae</taxon>
        <taxon>Aquella</taxon>
    </lineage>
</organism>
<evidence type="ECO:0000259" key="8">
    <source>
        <dbReference type="SMART" id="SM00316"/>
    </source>
</evidence>
<dbReference type="AlphaFoldDB" id="A0A2I7N4U6"/>
<dbReference type="SUPFAM" id="SSF54814">
    <property type="entry name" value="Prokaryotic type KH domain (KH-domain type II)"/>
    <property type="match status" value="2"/>
</dbReference>
<proteinExistence type="inferred from homology"/>
<dbReference type="InterPro" id="IPR015946">
    <property type="entry name" value="KH_dom-like_a/b"/>
</dbReference>
<comment type="similarity">
    <text evidence="7">Belongs to the NusA family.</text>
</comment>
<dbReference type="CDD" id="cd22529">
    <property type="entry name" value="KH-II_NusA_rpt2"/>
    <property type="match status" value="1"/>
</dbReference>
<dbReference type="HAMAP" id="MF_00945_B">
    <property type="entry name" value="NusA_B"/>
    <property type="match status" value="1"/>
</dbReference>
<dbReference type="NCBIfam" id="TIGR01953">
    <property type="entry name" value="NusA"/>
    <property type="match status" value="1"/>
</dbReference>
<dbReference type="InterPro" id="IPR010213">
    <property type="entry name" value="TF_NusA"/>
</dbReference>
<dbReference type="Pfam" id="PF14520">
    <property type="entry name" value="HHH_5"/>
    <property type="match status" value="1"/>
</dbReference>
<dbReference type="EMBL" id="CP024847">
    <property type="protein sequence ID" value="AUR51480.1"/>
    <property type="molecule type" value="Genomic_DNA"/>
</dbReference>
<dbReference type="KEGG" id="nba:CUN60_03970"/>
<reference evidence="11" key="1">
    <citation type="submission" date="2017-11" db="EMBL/GenBank/DDBJ databases">
        <authorList>
            <person name="Chan K.G."/>
            <person name="Lee L.S."/>
        </authorList>
    </citation>
    <scope>NUCLEOTIDE SEQUENCE [LARGE SCALE GENOMIC DNA]</scope>
    <source>
        <strain evidence="11">DSM 100970</strain>
    </source>
</reference>
<dbReference type="OrthoDB" id="9807233at2"/>
<dbReference type="FunFam" id="3.30.300.20:FF:000005">
    <property type="entry name" value="Transcription termination/antitermination protein NusA"/>
    <property type="match status" value="1"/>
</dbReference>
<dbReference type="Proteomes" id="UP000236655">
    <property type="component" value="Chromosome"/>
</dbReference>
<keyword evidence="6 7" id="KW-0804">Transcription</keyword>
<dbReference type="RefSeq" id="WP_102950779.1">
    <property type="nucleotide sequence ID" value="NZ_CP024847.1"/>
</dbReference>
<name>A0A2I7N4U6_9NEIS</name>
<dbReference type="CDD" id="cd02134">
    <property type="entry name" value="KH-II_NusA_rpt1"/>
    <property type="match status" value="1"/>
</dbReference>
<dbReference type="InterPro" id="IPR030842">
    <property type="entry name" value="TF_NusA_bacterial"/>
</dbReference>
<evidence type="ECO:0000313" key="10">
    <source>
        <dbReference type="EMBL" id="AUR51480.1"/>
    </source>
</evidence>
<dbReference type="InterPro" id="IPR010214">
    <property type="entry name" value="Tscrpt_termin_fac_NusA_C_rpt"/>
</dbReference>
<comment type="subunit">
    <text evidence="7">Monomer. Binds directly to the core enzyme of the DNA-dependent RNA polymerase and to nascent RNA.</text>
</comment>
<dbReference type="InterPro" id="IPR036555">
    <property type="entry name" value="NusA_N_sf"/>
</dbReference>
<feature type="domain" description="S1 motif" evidence="8">
    <location>
        <begin position="140"/>
        <end position="206"/>
    </location>
</feature>
<dbReference type="SUPFAM" id="SSF47794">
    <property type="entry name" value="Rad51 N-terminal domain-like"/>
    <property type="match status" value="2"/>
</dbReference>
<dbReference type="GO" id="GO:0003723">
    <property type="term" value="F:RNA binding"/>
    <property type="evidence" value="ECO:0007669"/>
    <property type="project" value="UniProtKB-UniRule"/>
</dbReference>
<dbReference type="SUPFAM" id="SSF69705">
    <property type="entry name" value="Transcription factor NusA, N-terminal domain"/>
    <property type="match status" value="1"/>
</dbReference>
<dbReference type="InterPro" id="IPR012340">
    <property type="entry name" value="NA-bd_OB-fold"/>
</dbReference>
<dbReference type="Pfam" id="PF13184">
    <property type="entry name" value="KH_NusA_1st"/>
    <property type="match status" value="1"/>
</dbReference>
<evidence type="ECO:0000256" key="2">
    <source>
        <dbReference type="ARBA" id="ARBA00022490"/>
    </source>
</evidence>
<evidence type="ECO:0000256" key="5">
    <source>
        <dbReference type="ARBA" id="ARBA00023015"/>
    </source>
</evidence>
<dbReference type="Gene3D" id="1.10.150.20">
    <property type="entry name" value="5' to 3' exonuclease, C-terminal subdomain"/>
    <property type="match status" value="2"/>
</dbReference>
<keyword evidence="11" id="KW-1185">Reference proteome</keyword>
<dbReference type="GO" id="GO:0003700">
    <property type="term" value="F:DNA-binding transcription factor activity"/>
    <property type="evidence" value="ECO:0007669"/>
    <property type="project" value="InterPro"/>
</dbReference>
<dbReference type="GO" id="GO:0031564">
    <property type="term" value="P:transcription antitermination"/>
    <property type="evidence" value="ECO:0007669"/>
    <property type="project" value="UniProtKB-UniRule"/>
</dbReference>
<evidence type="ECO:0000256" key="7">
    <source>
        <dbReference type="HAMAP-Rule" id="MF_00945"/>
    </source>
</evidence>
<sequence>MSKEVLMLVDVLAKEKNLDKEIVFQSLEKALAFATKRSFDGEFPEIDVIIDRNTGKYRTIRKWNVVSDIDFYDDDKELSLSDVRSDPKRFGEDTNIGDVIEEELENVDLGRVSAQTARNIIAQKIKDAERDQVLNEYLSRNNGIIIGKVRKFERGNVIVDCGKVEAIIMRPDLIDKEVLKPGDMTKGYFDKANPQIKNGRLSISRTSEGFLAKLMENNVPEIMNGRVEIKAIARDPGNRAKIAVFTTDQRIDAKGACIGFRNQRIDGVTKELFGEKVDIIEYADDLAQFALNALAPAEIDSITVDEEKRTIDVVVEDDKLGSAIGPDGVNVRLASKLINCTINIYGKTEAKDKKSHERTDLIKSFSEALDVDDDISELLVDNGFTSLEEVAYVDVAELLVIEDFDEDVASELQERAKNKLLSKTIIYKDKMDKLAHELAAVVKFSQDVLLQLVESGILSIDDFADLSGDELMDVISVDIETANKLILKAREVCGYFQE</sequence>
<dbReference type="Pfam" id="PF08529">
    <property type="entry name" value="NusA_N"/>
    <property type="match status" value="1"/>
</dbReference>
<dbReference type="InterPro" id="IPR003029">
    <property type="entry name" value="S1_domain"/>
</dbReference>
<dbReference type="InterPro" id="IPR010995">
    <property type="entry name" value="DNA_repair_Rad51/TF_NusA_a-hlx"/>
</dbReference>
<keyword evidence="2 7" id="KW-0963">Cytoplasm</keyword>
<dbReference type="InterPro" id="IPR009019">
    <property type="entry name" value="KH_sf_prok-type"/>
</dbReference>
<dbReference type="Gene3D" id="3.30.1480.10">
    <property type="entry name" value="NusA, N-terminal domain"/>
    <property type="match status" value="1"/>
</dbReference>
<keyword evidence="3 7" id="KW-0889">Transcription antitermination</keyword>
<dbReference type="Gene3D" id="3.30.300.20">
    <property type="match status" value="2"/>
</dbReference>
<dbReference type="NCBIfam" id="TIGR01954">
    <property type="entry name" value="nusA_Cterm_rpt"/>
    <property type="match status" value="1"/>
</dbReference>
<dbReference type="FunFam" id="3.30.300.20:FF:000002">
    <property type="entry name" value="Transcription termination/antitermination protein NusA"/>
    <property type="match status" value="1"/>
</dbReference>
<gene>
    <name evidence="7 10" type="primary">nusA</name>
    <name evidence="10" type="ORF">CUN60_03970</name>
</gene>
<accession>A0A2I7N4U6</accession>
<dbReference type="GO" id="GO:0006353">
    <property type="term" value="P:DNA-templated transcription termination"/>
    <property type="evidence" value="ECO:0007669"/>
    <property type="project" value="UniProtKB-UniRule"/>
</dbReference>
<dbReference type="Gene3D" id="2.40.50.140">
    <property type="entry name" value="Nucleic acid-binding proteins"/>
    <property type="match status" value="1"/>
</dbReference>
<dbReference type="InterPro" id="IPR004087">
    <property type="entry name" value="KH_dom"/>
</dbReference>
<dbReference type="InterPro" id="IPR058582">
    <property type="entry name" value="KH_NusA_2nd"/>
</dbReference>
<dbReference type="GO" id="GO:0000166">
    <property type="term" value="F:nucleotide binding"/>
    <property type="evidence" value="ECO:0007669"/>
    <property type="project" value="InterPro"/>
</dbReference>
<dbReference type="Pfam" id="PF26594">
    <property type="entry name" value="KH_NusA_2nd"/>
    <property type="match status" value="1"/>
</dbReference>
<dbReference type="SMART" id="SM00322">
    <property type="entry name" value="KH"/>
    <property type="match status" value="1"/>
</dbReference>
<evidence type="ECO:0000256" key="6">
    <source>
        <dbReference type="ARBA" id="ARBA00023163"/>
    </source>
</evidence>
<evidence type="ECO:0000256" key="3">
    <source>
        <dbReference type="ARBA" id="ARBA00022814"/>
    </source>
</evidence>
<dbReference type="SUPFAM" id="SSF50249">
    <property type="entry name" value="Nucleic acid-binding proteins"/>
    <property type="match status" value="1"/>
</dbReference>
<protein>
    <recommendedName>
        <fullName evidence="7">Transcription termination/antitermination protein NusA</fullName>
    </recommendedName>
</protein>
<comment type="function">
    <text evidence="7">Participates in both transcription termination and antitermination.</text>
</comment>
<dbReference type="InterPro" id="IPR025249">
    <property type="entry name" value="TF_NusA_KH_1st"/>
</dbReference>
<evidence type="ECO:0000259" key="9">
    <source>
        <dbReference type="SMART" id="SM00322"/>
    </source>
</evidence>